<gene>
    <name evidence="2" type="ORF">PPERSA_00169</name>
</gene>
<comment type="caution">
    <text evidence="2">The sequence shown here is derived from an EMBL/GenBank/DDBJ whole genome shotgun (WGS) entry which is preliminary data.</text>
</comment>
<feature type="region of interest" description="Disordered" evidence="1">
    <location>
        <begin position="325"/>
        <end position="360"/>
    </location>
</feature>
<evidence type="ECO:0000313" key="3">
    <source>
        <dbReference type="Proteomes" id="UP000054937"/>
    </source>
</evidence>
<evidence type="ECO:0000256" key="1">
    <source>
        <dbReference type="SAM" id="MobiDB-lite"/>
    </source>
</evidence>
<proteinExistence type="predicted"/>
<accession>A0A0V0QCU6</accession>
<name>A0A0V0QCU6_PSEPJ</name>
<dbReference type="InParanoid" id="A0A0V0QCU6"/>
<keyword evidence="3" id="KW-1185">Reference proteome</keyword>
<evidence type="ECO:0000313" key="2">
    <source>
        <dbReference type="EMBL" id="KRX00019.1"/>
    </source>
</evidence>
<dbReference type="EMBL" id="LDAU01000197">
    <property type="protein sequence ID" value="KRX00019.1"/>
    <property type="molecule type" value="Genomic_DNA"/>
</dbReference>
<dbReference type="OrthoDB" id="296020at2759"/>
<protein>
    <submittedName>
        <fullName evidence="2">Uncharacterized protein</fullName>
    </submittedName>
</protein>
<dbReference type="OMA" id="RKTNLVM"/>
<dbReference type="AlphaFoldDB" id="A0A0V0QCU6"/>
<feature type="compositionally biased region" description="Basic and acidic residues" evidence="1">
    <location>
        <begin position="337"/>
        <end position="360"/>
    </location>
</feature>
<reference evidence="2 3" key="1">
    <citation type="journal article" date="2015" name="Sci. Rep.">
        <title>Genome of the facultative scuticociliatosis pathogen Pseudocohnilembus persalinus provides insight into its virulence through horizontal gene transfer.</title>
        <authorList>
            <person name="Xiong J."/>
            <person name="Wang G."/>
            <person name="Cheng J."/>
            <person name="Tian M."/>
            <person name="Pan X."/>
            <person name="Warren A."/>
            <person name="Jiang C."/>
            <person name="Yuan D."/>
            <person name="Miao W."/>
        </authorList>
    </citation>
    <scope>NUCLEOTIDE SEQUENCE [LARGE SCALE GENOMIC DNA]</scope>
    <source>
        <strain evidence="2">36N120E</strain>
    </source>
</reference>
<organism evidence="2 3">
    <name type="scientific">Pseudocohnilembus persalinus</name>
    <name type="common">Ciliate</name>
    <dbReference type="NCBI Taxonomy" id="266149"/>
    <lineage>
        <taxon>Eukaryota</taxon>
        <taxon>Sar</taxon>
        <taxon>Alveolata</taxon>
        <taxon>Ciliophora</taxon>
        <taxon>Intramacronucleata</taxon>
        <taxon>Oligohymenophorea</taxon>
        <taxon>Scuticociliatia</taxon>
        <taxon>Philasterida</taxon>
        <taxon>Pseudocohnilembidae</taxon>
        <taxon>Pseudocohnilembus</taxon>
    </lineage>
</organism>
<sequence>MSQTKFLKARQEDQNLRNDLSKDLRREHFVFGFDKDNTYKTKYGEAMKEHKLEDFKATRQEMENLRKDLRKEHYALGTDKDPKSLFQTSAASTFVKYDNPDRAQLSKDTKNDLRSCHFVLGYNQDPKKSDYKINFGEKNIDQEVFKDRKDQVNALRQHHPVFNDDGNYFSTLYNETTNKQYDPQLLHQGKSKKQIQDQIVELRKTNLLMGTNQPNYISEQQQEFGDKGFARNDLVDIDLKGTNFRLGIDPNQYNTTFKDTFTGQYVAPDKGKTQELLQDLRKEHYSLGNDKANYKSENKRNFVEYTKEQLQDKPDLSELYKSHFRIGGPSQNTNNENRYKSDYKSNYQERDPIQNDSLRNDRTDRCSNIVLGSDKNNDQFVSEAKANMKDFSKDNNRGTVDPKLAKDLRGTHYNFGTDNPEYVTQHQAQFTDKSHLGGKQTLEEALKKDLRRNHFEYGTQSNEYNTTHQEIGKNQGLPSKLDPKLAKELRSHHFVHGIYGNNYDTTYKVSHKDFTKDEFY</sequence>
<dbReference type="Proteomes" id="UP000054937">
    <property type="component" value="Unassembled WGS sequence"/>
</dbReference>